<name>A0A411Z7R0_9RHOB</name>
<protein>
    <submittedName>
        <fullName evidence="1">Uncharacterized protein</fullName>
    </submittedName>
</protein>
<reference evidence="1 2" key="1">
    <citation type="submission" date="2018-08" db="EMBL/GenBank/DDBJ databases">
        <title>Flavobacterium tibetense sp. nov., isolated from a wetland YonghuCo on Tibetan Plateau.</title>
        <authorList>
            <person name="Phurbu D."/>
            <person name="Lu H."/>
            <person name="Xing P."/>
        </authorList>
    </citation>
    <scope>NUCLEOTIDE SEQUENCE [LARGE SCALE GENOMIC DNA]</scope>
    <source>
        <strain evidence="1 2">DJC</strain>
    </source>
</reference>
<dbReference type="AlphaFoldDB" id="A0A411Z7R0"/>
<keyword evidence="2" id="KW-1185">Reference proteome</keyword>
<evidence type="ECO:0000313" key="2">
    <source>
        <dbReference type="Proteomes" id="UP000284547"/>
    </source>
</evidence>
<organism evidence="1 2">
    <name type="scientific">Pseudotabrizicola alkalilacus</name>
    <dbReference type="NCBI Taxonomy" id="2305252"/>
    <lineage>
        <taxon>Bacteria</taxon>
        <taxon>Pseudomonadati</taxon>
        <taxon>Pseudomonadota</taxon>
        <taxon>Alphaproteobacteria</taxon>
        <taxon>Rhodobacterales</taxon>
        <taxon>Paracoccaceae</taxon>
        <taxon>Pseudotabrizicola</taxon>
    </lineage>
</organism>
<gene>
    <name evidence="1" type="ORF">D1012_02745</name>
</gene>
<evidence type="ECO:0000313" key="1">
    <source>
        <dbReference type="EMBL" id="RGP39047.1"/>
    </source>
</evidence>
<proteinExistence type="predicted"/>
<dbReference type="EMBL" id="QWEY01000001">
    <property type="protein sequence ID" value="RGP39047.1"/>
    <property type="molecule type" value="Genomic_DNA"/>
</dbReference>
<comment type="caution">
    <text evidence="1">The sequence shown here is derived from an EMBL/GenBank/DDBJ whole genome shotgun (WGS) entry which is preliminary data.</text>
</comment>
<dbReference type="RefSeq" id="WP_118149771.1">
    <property type="nucleotide sequence ID" value="NZ_QWEY01000001.1"/>
</dbReference>
<dbReference type="Proteomes" id="UP000284547">
    <property type="component" value="Unassembled WGS sequence"/>
</dbReference>
<sequence length="241" mass="23866">MPRAPTGLAARTTTLETAVNDPATGLAATLAKASTVEEAITTPTTGLAARTTTLETAVRNPATGLAATLAAIEAEAVTRSDAVGALAGQIETVSTSVGDLSADVSTQATAIATIDGRRAATLAWRARAGGAVGEIELVAADNPGGDAASETIVRSDRLKFLGNFAQFFSDVTINGDLIVTGSVTTPRLAGNAVSVFRGVSGGGASPPTGSVPGSGPLVTVFALTFEPADPNGMLMILMGGA</sequence>
<accession>A0A411Z7R0</accession>